<protein>
    <submittedName>
        <fullName evidence="1">8837_t:CDS:1</fullName>
    </submittedName>
</protein>
<evidence type="ECO:0000313" key="2">
    <source>
        <dbReference type="Proteomes" id="UP000789706"/>
    </source>
</evidence>
<dbReference type="EMBL" id="CAJVPK010001264">
    <property type="protein sequence ID" value="CAG8579398.1"/>
    <property type="molecule type" value="Genomic_DNA"/>
</dbReference>
<feature type="non-terminal residue" evidence="1">
    <location>
        <position position="66"/>
    </location>
</feature>
<organism evidence="1 2">
    <name type="scientific">Diversispora eburnea</name>
    <dbReference type="NCBI Taxonomy" id="1213867"/>
    <lineage>
        <taxon>Eukaryota</taxon>
        <taxon>Fungi</taxon>
        <taxon>Fungi incertae sedis</taxon>
        <taxon>Mucoromycota</taxon>
        <taxon>Glomeromycotina</taxon>
        <taxon>Glomeromycetes</taxon>
        <taxon>Diversisporales</taxon>
        <taxon>Diversisporaceae</taxon>
        <taxon>Diversispora</taxon>
    </lineage>
</organism>
<evidence type="ECO:0000313" key="1">
    <source>
        <dbReference type="EMBL" id="CAG8579398.1"/>
    </source>
</evidence>
<reference evidence="1" key="1">
    <citation type="submission" date="2021-06" db="EMBL/GenBank/DDBJ databases">
        <authorList>
            <person name="Kallberg Y."/>
            <person name="Tangrot J."/>
            <person name="Rosling A."/>
        </authorList>
    </citation>
    <scope>NUCLEOTIDE SEQUENCE</scope>
    <source>
        <strain evidence="1">AZ414A</strain>
    </source>
</reference>
<proteinExistence type="predicted"/>
<accession>A0A9N9G5Y0</accession>
<comment type="caution">
    <text evidence="1">The sequence shown here is derived from an EMBL/GenBank/DDBJ whole genome shotgun (WGS) entry which is preliminary data.</text>
</comment>
<dbReference type="OrthoDB" id="434258at2759"/>
<name>A0A9N9G5Y0_9GLOM</name>
<sequence length="66" mass="7875">MSQWYNIPKNESNLYDSFIPKLYAFNYHFDNDVFRRLAFANYQTPEETDLVVLALYSITKPNFAKT</sequence>
<dbReference type="AlphaFoldDB" id="A0A9N9G5Y0"/>
<gene>
    <name evidence="1" type="ORF">DEBURN_LOCUS8499</name>
</gene>
<dbReference type="Proteomes" id="UP000789706">
    <property type="component" value="Unassembled WGS sequence"/>
</dbReference>
<keyword evidence="2" id="KW-1185">Reference proteome</keyword>